<protein>
    <submittedName>
        <fullName evidence="1">Uncharacterized protein</fullName>
    </submittedName>
</protein>
<dbReference type="AlphaFoldDB" id="A0A975BFS7"/>
<gene>
    <name evidence="1" type="ORF">dnm_006960</name>
</gene>
<evidence type="ECO:0000313" key="2">
    <source>
        <dbReference type="Proteomes" id="UP000663722"/>
    </source>
</evidence>
<proteinExistence type="predicted"/>
<accession>A0A975BFS7</accession>
<keyword evidence="2" id="KW-1185">Reference proteome</keyword>
<organism evidence="1 2">
    <name type="scientific">Desulfonema magnum</name>
    <dbReference type="NCBI Taxonomy" id="45655"/>
    <lineage>
        <taxon>Bacteria</taxon>
        <taxon>Pseudomonadati</taxon>
        <taxon>Thermodesulfobacteriota</taxon>
        <taxon>Desulfobacteria</taxon>
        <taxon>Desulfobacterales</taxon>
        <taxon>Desulfococcaceae</taxon>
        <taxon>Desulfonema</taxon>
    </lineage>
</organism>
<dbReference type="Proteomes" id="UP000663722">
    <property type="component" value="Chromosome"/>
</dbReference>
<sequence>MVCSRSGKSGQTAEKLRGLEILGGLMSLARILYKRGATA</sequence>
<name>A0A975BFS7_9BACT</name>
<evidence type="ECO:0000313" key="1">
    <source>
        <dbReference type="EMBL" id="QTA84697.1"/>
    </source>
</evidence>
<reference evidence="1" key="1">
    <citation type="journal article" date="2021" name="Microb. Physiol.">
        <title>Proteogenomic Insights into the Physiology of Marine, Sulfate-Reducing, Filamentous Desulfonema limicola and Desulfonema magnum.</title>
        <authorList>
            <person name="Schnaars V."/>
            <person name="Wohlbrand L."/>
            <person name="Scheve S."/>
            <person name="Hinrichs C."/>
            <person name="Reinhardt R."/>
            <person name="Rabus R."/>
        </authorList>
    </citation>
    <scope>NUCLEOTIDE SEQUENCE</scope>
    <source>
        <strain evidence="1">4be13</strain>
    </source>
</reference>
<dbReference type="KEGG" id="dmm:dnm_006960"/>
<dbReference type="EMBL" id="CP061800">
    <property type="protein sequence ID" value="QTA84697.1"/>
    <property type="molecule type" value="Genomic_DNA"/>
</dbReference>